<keyword evidence="1" id="KW-0472">Membrane</keyword>
<keyword evidence="1" id="KW-1133">Transmembrane helix</keyword>
<feature type="transmembrane region" description="Helical" evidence="1">
    <location>
        <begin position="9"/>
        <end position="28"/>
    </location>
</feature>
<sequence>MNFSGVRRPWLILSIVMVAGAVALKYGAGGDNFELTPTELFVGTAGFLANKVAVLLAAFKPLQSNLESDDGSVD</sequence>
<name>A0A453B0X6_AEGTS</name>
<feature type="transmembrane region" description="Helical" evidence="1">
    <location>
        <begin position="40"/>
        <end position="59"/>
    </location>
</feature>
<dbReference type="Proteomes" id="UP000015105">
    <property type="component" value="Chromosome 2D"/>
</dbReference>
<organism evidence="2 3">
    <name type="scientific">Aegilops tauschii subsp. strangulata</name>
    <name type="common">Goatgrass</name>
    <dbReference type="NCBI Taxonomy" id="200361"/>
    <lineage>
        <taxon>Eukaryota</taxon>
        <taxon>Viridiplantae</taxon>
        <taxon>Streptophyta</taxon>
        <taxon>Embryophyta</taxon>
        <taxon>Tracheophyta</taxon>
        <taxon>Spermatophyta</taxon>
        <taxon>Magnoliopsida</taxon>
        <taxon>Liliopsida</taxon>
        <taxon>Poales</taxon>
        <taxon>Poaceae</taxon>
        <taxon>BOP clade</taxon>
        <taxon>Pooideae</taxon>
        <taxon>Triticodae</taxon>
        <taxon>Triticeae</taxon>
        <taxon>Triticinae</taxon>
        <taxon>Aegilops</taxon>
    </lineage>
</organism>
<keyword evidence="3" id="KW-1185">Reference proteome</keyword>
<reference evidence="3" key="1">
    <citation type="journal article" date="2014" name="Science">
        <title>Ancient hybridizations among the ancestral genomes of bread wheat.</title>
        <authorList>
            <consortium name="International Wheat Genome Sequencing Consortium,"/>
            <person name="Marcussen T."/>
            <person name="Sandve S.R."/>
            <person name="Heier L."/>
            <person name="Spannagl M."/>
            <person name="Pfeifer M."/>
            <person name="Jakobsen K.S."/>
            <person name="Wulff B.B."/>
            <person name="Steuernagel B."/>
            <person name="Mayer K.F."/>
            <person name="Olsen O.A."/>
        </authorList>
    </citation>
    <scope>NUCLEOTIDE SEQUENCE [LARGE SCALE GENOMIC DNA]</scope>
    <source>
        <strain evidence="3">cv. AL8/78</strain>
    </source>
</reference>
<reference evidence="2" key="3">
    <citation type="journal article" date="2017" name="Nature">
        <title>Genome sequence of the progenitor of the wheat D genome Aegilops tauschii.</title>
        <authorList>
            <person name="Luo M.C."/>
            <person name="Gu Y.Q."/>
            <person name="Puiu D."/>
            <person name="Wang H."/>
            <person name="Twardziok S.O."/>
            <person name="Deal K.R."/>
            <person name="Huo N."/>
            <person name="Zhu T."/>
            <person name="Wang L."/>
            <person name="Wang Y."/>
            <person name="McGuire P.E."/>
            <person name="Liu S."/>
            <person name="Long H."/>
            <person name="Ramasamy R.K."/>
            <person name="Rodriguez J.C."/>
            <person name="Van S.L."/>
            <person name="Yuan L."/>
            <person name="Wang Z."/>
            <person name="Xia Z."/>
            <person name="Xiao L."/>
            <person name="Anderson O.D."/>
            <person name="Ouyang S."/>
            <person name="Liang Y."/>
            <person name="Zimin A.V."/>
            <person name="Pertea G."/>
            <person name="Qi P."/>
            <person name="Bennetzen J.L."/>
            <person name="Dai X."/>
            <person name="Dawson M.W."/>
            <person name="Muller H.G."/>
            <person name="Kugler K."/>
            <person name="Rivarola-Duarte L."/>
            <person name="Spannagl M."/>
            <person name="Mayer K.F.X."/>
            <person name="Lu F.H."/>
            <person name="Bevan M.W."/>
            <person name="Leroy P."/>
            <person name="Li P."/>
            <person name="You F.M."/>
            <person name="Sun Q."/>
            <person name="Liu Z."/>
            <person name="Lyons E."/>
            <person name="Wicker T."/>
            <person name="Salzberg S.L."/>
            <person name="Devos K.M."/>
            <person name="Dvorak J."/>
        </authorList>
    </citation>
    <scope>NUCLEOTIDE SEQUENCE [LARGE SCALE GENOMIC DNA]</scope>
    <source>
        <strain evidence="2">cv. AL8/78</strain>
    </source>
</reference>
<keyword evidence="1" id="KW-0812">Transmembrane</keyword>
<evidence type="ECO:0000256" key="1">
    <source>
        <dbReference type="SAM" id="Phobius"/>
    </source>
</evidence>
<evidence type="ECO:0000313" key="2">
    <source>
        <dbReference type="EnsemblPlants" id="AET2Gv20328000.2"/>
    </source>
</evidence>
<dbReference type="EnsemblPlants" id="AET2Gv20328000.2">
    <property type="protein sequence ID" value="AET2Gv20328000.2"/>
    <property type="gene ID" value="AET2Gv20328000"/>
</dbReference>
<evidence type="ECO:0000313" key="3">
    <source>
        <dbReference type="Proteomes" id="UP000015105"/>
    </source>
</evidence>
<dbReference type="AlphaFoldDB" id="A0A453B0X6"/>
<protein>
    <submittedName>
        <fullName evidence="2">Uncharacterized protein</fullName>
    </submittedName>
</protein>
<reference evidence="2" key="5">
    <citation type="journal article" date="2021" name="G3 (Bethesda)">
        <title>Aegilops tauschii genome assembly Aet v5.0 features greater sequence contiguity and improved annotation.</title>
        <authorList>
            <person name="Wang L."/>
            <person name="Zhu T."/>
            <person name="Rodriguez J.C."/>
            <person name="Deal K.R."/>
            <person name="Dubcovsky J."/>
            <person name="McGuire P.E."/>
            <person name="Lux T."/>
            <person name="Spannagl M."/>
            <person name="Mayer K.F.X."/>
            <person name="Baldrich P."/>
            <person name="Meyers B.C."/>
            <person name="Huo N."/>
            <person name="Gu Y.Q."/>
            <person name="Zhou H."/>
            <person name="Devos K.M."/>
            <person name="Bennetzen J.L."/>
            <person name="Unver T."/>
            <person name="Budak H."/>
            <person name="Gulick P.J."/>
            <person name="Galiba G."/>
            <person name="Kalapos B."/>
            <person name="Nelson D.R."/>
            <person name="Li P."/>
            <person name="You F.M."/>
            <person name="Luo M.C."/>
            <person name="Dvorak J."/>
        </authorList>
    </citation>
    <scope>NUCLEOTIDE SEQUENCE [LARGE SCALE GENOMIC DNA]</scope>
    <source>
        <strain evidence="2">cv. AL8/78</strain>
    </source>
</reference>
<reference evidence="3" key="2">
    <citation type="journal article" date="2017" name="Nat. Plants">
        <title>The Aegilops tauschii genome reveals multiple impacts of transposons.</title>
        <authorList>
            <person name="Zhao G."/>
            <person name="Zou C."/>
            <person name="Li K."/>
            <person name="Wang K."/>
            <person name="Li T."/>
            <person name="Gao L."/>
            <person name="Zhang X."/>
            <person name="Wang H."/>
            <person name="Yang Z."/>
            <person name="Liu X."/>
            <person name="Jiang W."/>
            <person name="Mao L."/>
            <person name="Kong X."/>
            <person name="Jiao Y."/>
            <person name="Jia J."/>
        </authorList>
    </citation>
    <scope>NUCLEOTIDE SEQUENCE [LARGE SCALE GENOMIC DNA]</scope>
    <source>
        <strain evidence="3">cv. AL8/78</strain>
    </source>
</reference>
<proteinExistence type="predicted"/>
<reference evidence="2" key="4">
    <citation type="submission" date="2019-03" db="UniProtKB">
        <authorList>
            <consortium name="EnsemblPlants"/>
        </authorList>
    </citation>
    <scope>IDENTIFICATION</scope>
</reference>
<dbReference type="PANTHER" id="PTHR36330">
    <property type="entry name" value="LIPASE/LIPOOXYGENASE, PLAT/LH2 FAMILY PROTEIN"/>
    <property type="match status" value="1"/>
</dbReference>
<accession>A0A453B0X6</accession>
<dbReference type="Gramene" id="AET2Gv20328000.2">
    <property type="protein sequence ID" value="AET2Gv20328000.2"/>
    <property type="gene ID" value="AET2Gv20328000"/>
</dbReference>
<dbReference type="PANTHER" id="PTHR36330:SF2">
    <property type="entry name" value="LIPASE_LIPOOXYGENASE, PLAT_LH2 FAMILY PROTEIN"/>
    <property type="match status" value="1"/>
</dbReference>